<feature type="region of interest" description="Disordered" evidence="1">
    <location>
        <begin position="1"/>
        <end position="42"/>
    </location>
</feature>
<accession>A0A4C1TNQ8</accession>
<comment type="caution">
    <text evidence="2">The sequence shown here is derived from an EMBL/GenBank/DDBJ whole genome shotgun (WGS) entry which is preliminary data.</text>
</comment>
<keyword evidence="3" id="KW-1185">Reference proteome</keyword>
<sequence length="93" mass="10684">MRSDHRVCRPRPSRAGRAPPGRIPAAAEGHRPRPNEIPSPRSHRHLTHIENAMGACEQLQDYHRRCYGSFGLMEECGIHGFRCRIRQLSYILT</sequence>
<evidence type="ECO:0000313" key="3">
    <source>
        <dbReference type="Proteomes" id="UP000299102"/>
    </source>
</evidence>
<proteinExistence type="predicted"/>
<evidence type="ECO:0000256" key="1">
    <source>
        <dbReference type="SAM" id="MobiDB-lite"/>
    </source>
</evidence>
<name>A0A4C1TNQ8_EUMVA</name>
<gene>
    <name evidence="2" type="ORF">EVAR_80589_1</name>
</gene>
<protein>
    <submittedName>
        <fullName evidence="2">Uncharacterized protein</fullName>
    </submittedName>
</protein>
<dbReference type="AlphaFoldDB" id="A0A4C1TNQ8"/>
<reference evidence="2 3" key="1">
    <citation type="journal article" date="2019" name="Commun. Biol.">
        <title>The bagworm genome reveals a unique fibroin gene that provides high tensile strength.</title>
        <authorList>
            <person name="Kono N."/>
            <person name="Nakamura H."/>
            <person name="Ohtoshi R."/>
            <person name="Tomita M."/>
            <person name="Numata K."/>
            <person name="Arakawa K."/>
        </authorList>
    </citation>
    <scope>NUCLEOTIDE SEQUENCE [LARGE SCALE GENOMIC DNA]</scope>
</reference>
<organism evidence="2 3">
    <name type="scientific">Eumeta variegata</name>
    <name type="common">Bagworm moth</name>
    <name type="synonym">Eumeta japonica</name>
    <dbReference type="NCBI Taxonomy" id="151549"/>
    <lineage>
        <taxon>Eukaryota</taxon>
        <taxon>Metazoa</taxon>
        <taxon>Ecdysozoa</taxon>
        <taxon>Arthropoda</taxon>
        <taxon>Hexapoda</taxon>
        <taxon>Insecta</taxon>
        <taxon>Pterygota</taxon>
        <taxon>Neoptera</taxon>
        <taxon>Endopterygota</taxon>
        <taxon>Lepidoptera</taxon>
        <taxon>Glossata</taxon>
        <taxon>Ditrysia</taxon>
        <taxon>Tineoidea</taxon>
        <taxon>Psychidae</taxon>
        <taxon>Oiketicinae</taxon>
        <taxon>Eumeta</taxon>
    </lineage>
</organism>
<feature type="compositionally biased region" description="Low complexity" evidence="1">
    <location>
        <begin position="15"/>
        <end position="27"/>
    </location>
</feature>
<dbReference type="EMBL" id="BGZK01000071">
    <property type="protein sequence ID" value="GBP15418.1"/>
    <property type="molecule type" value="Genomic_DNA"/>
</dbReference>
<dbReference type="Proteomes" id="UP000299102">
    <property type="component" value="Unassembled WGS sequence"/>
</dbReference>
<evidence type="ECO:0000313" key="2">
    <source>
        <dbReference type="EMBL" id="GBP15418.1"/>
    </source>
</evidence>